<sequence length="205" mass="23319">MNTIGVESPFDTADVFSESKTKLEPGYYNEILMPEHIYKKITPFDIKTSVHNCFACDNCKFAKPLELSNFDASIMIIGQVPSDVDIRTPEGKTLIDTLSWSGYNLNDIYLTSLVKCEDSTQPEQCQHHLVSELLCVQPKMVIALGYDVGKYFDPTINQAGYQSVLMGRYNMITTYRTLYTMKDQNLFQELCGHILRAKQQMEITA</sequence>
<protein>
    <recommendedName>
        <fullName evidence="1">Uracil-DNA glycosylase-like domain-containing protein</fullName>
    </recommendedName>
</protein>
<dbReference type="Proteomes" id="UP000223366">
    <property type="component" value="Unassembled WGS sequence"/>
</dbReference>
<dbReference type="EMBL" id="NVDU01000003">
    <property type="protein sequence ID" value="PFV35757.1"/>
    <property type="molecule type" value="Genomic_DNA"/>
</dbReference>
<dbReference type="Pfam" id="PF03167">
    <property type="entry name" value="UDG"/>
    <property type="match status" value="1"/>
</dbReference>
<dbReference type="InterPro" id="IPR005122">
    <property type="entry name" value="Uracil-DNA_glycosylase-like"/>
</dbReference>
<dbReference type="Gene3D" id="3.40.470.10">
    <property type="entry name" value="Uracil-DNA glycosylase-like domain"/>
    <property type="match status" value="1"/>
</dbReference>
<accession>A0A9X7BTZ6</accession>
<reference evidence="2 3" key="1">
    <citation type="submission" date="2017-09" db="EMBL/GenBank/DDBJ databases">
        <title>Large-scale bioinformatics analysis of Bacillus genomes uncovers conserved roles of natural products in bacterial physiology.</title>
        <authorList>
            <consortium name="Agbiome Team Llc"/>
            <person name="Bleich R.M."/>
            <person name="Grubbs K.J."/>
            <person name="Santa Maria K.C."/>
            <person name="Allen S.E."/>
            <person name="Farag S."/>
            <person name="Shank E.A."/>
            <person name="Bowers A."/>
        </authorList>
    </citation>
    <scope>NUCLEOTIDE SEQUENCE [LARGE SCALE GENOMIC DNA]</scope>
    <source>
        <strain evidence="2 3">AFS060060</strain>
    </source>
</reference>
<proteinExistence type="predicted"/>
<name>A0A9X7BTZ6_BACTU</name>
<evidence type="ECO:0000313" key="3">
    <source>
        <dbReference type="Proteomes" id="UP000223366"/>
    </source>
</evidence>
<organism evidence="2 3">
    <name type="scientific">Bacillus thuringiensis</name>
    <dbReference type="NCBI Taxonomy" id="1428"/>
    <lineage>
        <taxon>Bacteria</taxon>
        <taxon>Bacillati</taxon>
        <taxon>Bacillota</taxon>
        <taxon>Bacilli</taxon>
        <taxon>Bacillales</taxon>
        <taxon>Bacillaceae</taxon>
        <taxon>Bacillus</taxon>
        <taxon>Bacillus cereus group</taxon>
    </lineage>
</organism>
<evidence type="ECO:0000259" key="1">
    <source>
        <dbReference type="Pfam" id="PF03167"/>
    </source>
</evidence>
<comment type="caution">
    <text evidence="2">The sequence shown here is derived from an EMBL/GenBank/DDBJ whole genome shotgun (WGS) entry which is preliminary data.</text>
</comment>
<dbReference type="AlphaFoldDB" id="A0A9X7BTZ6"/>
<feature type="domain" description="Uracil-DNA glycosylase-like" evidence="1">
    <location>
        <begin position="69"/>
        <end position="180"/>
    </location>
</feature>
<evidence type="ECO:0000313" key="2">
    <source>
        <dbReference type="EMBL" id="PFV35757.1"/>
    </source>
</evidence>
<dbReference type="SUPFAM" id="SSF52141">
    <property type="entry name" value="Uracil-DNA glycosylase-like"/>
    <property type="match status" value="1"/>
</dbReference>
<gene>
    <name evidence="2" type="ORF">COK99_01670</name>
</gene>
<dbReference type="RefSeq" id="WP_098205356.1">
    <property type="nucleotide sequence ID" value="NZ_NTYX01000011.1"/>
</dbReference>
<dbReference type="InterPro" id="IPR036895">
    <property type="entry name" value="Uracil-DNA_glycosylase-like_sf"/>
</dbReference>